<gene>
    <name evidence="2" type="ORF">MHI_LOCUS136894</name>
</gene>
<evidence type="ECO:0000256" key="1">
    <source>
        <dbReference type="SAM" id="SignalP"/>
    </source>
</evidence>
<keyword evidence="3" id="KW-1185">Reference proteome</keyword>
<feature type="signal peptide" evidence="1">
    <location>
        <begin position="1"/>
        <end position="19"/>
    </location>
</feature>
<name>A0A6V7H086_9HYME</name>
<comment type="caution">
    <text evidence="2">The sequence shown here is derived from an EMBL/GenBank/DDBJ whole genome shotgun (WGS) entry which is preliminary data.</text>
</comment>
<feature type="chain" id="PRO_5028423533" description="Secreted protein" evidence="1">
    <location>
        <begin position="20"/>
        <end position="134"/>
    </location>
</feature>
<evidence type="ECO:0008006" key="4">
    <source>
        <dbReference type="Google" id="ProtNLM"/>
    </source>
</evidence>
<keyword evidence="1" id="KW-0732">Signal</keyword>
<evidence type="ECO:0000313" key="3">
    <source>
        <dbReference type="Proteomes" id="UP000752696"/>
    </source>
</evidence>
<evidence type="ECO:0000313" key="2">
    <source>
        <dbReference type="EMBL" id="CAD1469571.1"/>
    </source>
</evidence>
<feature type="non-terminal residue" evidence="2">
    <location>
        <position position="1"/>
    </location>
</feature>
<dbReference type="AlphaFoldDB" id="A0A6V7H086"/>
<dbReference type="EMBL" id="CAJDYZ010002607">
    <property type="protein sequence ID" value="CAD1469571.1"/>
    <property type="molecule type" value="Genomic_DNA"/>
</dbReference>
<sequence>MSFWMLALLCITITRDIFAGPRTCPPRSNGSNNTVEIRQCSVAFFQTNTDTNNDEPHQLRSAATHVLQLRTFSPASTAGTTTRDEVETFGYIRYAPSHTSLSIGVPSSVYHRSEKKYIGESDDKERKIHASAEG</sequence>
<accession>A0A6V7H086</accession>
<proteinExistence type="predicted"/>
<dbReference type="OrthoDB" id="10338203at2759"/>
<protein>
    <recommendedName>
        <fullName evidence="4">Secreted protein</fullName>
    </recommendedName>
</protein>
<organism evidence="2 3">
    <name type="scientific">Heterotrigona itama</name>
    <dbReference type="NCBI Taxonomy" id="395501"/>
    <lineage>
        <taxon>Eukaryota</taxon>
        <taxon>Metazoa</taxon>
        <taxon>Ecdysozoa</taxon>
        <taxon>Arthropoda</taxon>
        <taxon>Hexapoda</taxon>
        <taxon>Insecta</taxon>
        <taxon>Pterygota</taxon>
        <taxon>Neoptera</taxon>
        <taxon>Endopterygota</taxon>
        <taxon>Hymenoptera</taxon>
        <taxon>Apocrita</taxon>
        <taxon>Aculeata</taxon>
        <taxon>Apoidea</taxon>
        <taxon>Anthophila</taxon>
        <taxon>Apidae</taxon>
        <taxon>Heterotrigona</taxon>
    </lineage>
</organism>
<reference evidence="2" key="1">
    <citation type="submission" date="2020-07" db="EMBL/GenBank/DDBJ databases">
        <authorList>
            <person name="Nazaruddin N."/>
        </authorList>
    </citation>
    <scope>NUCLEOTIDE SEQUENCE</scope>
</reference>
<dbReference type="Proteomes" id="UP000752696">
    <property type="component" value="Unassembled WGS sequence"/>
</dbReference>